<reference evidence="1" key="1">
    <citation type="submission" date="2022-11" db="EMBL/GenBank/DDBJ databases">
        <title>Genome Sequence of Boeremia exigua.</title>
        <authorList>
            <person name="Buettner E."/>
        </authorList>
    </citation>
    <scope>NUCLEOTIDE SEQUENCE</scope>
    <source>
        <strain evidence="1">CU02</strain>
    </source>
</reference>
<dbReference type="Proteomes" id="UP001153331">
    <property type="component" value="Unassembled WGS sequence"/>
</dbReference>
<sequence length="548" mass="60716">MNDTYVYGEDGECSNKKFQVCAKYRGGVYNRCGFARYHTDLVRGYKYLRDNVIFEKTGSGYTSNVEYQGGNLVQVYYRKLTTISAGNVLSFLKLGGIMQIRKHQYSQKFSSSAIAYPPMTHAPDDVFANWTTDIVNLSDQSSLEEFEFGVRGGNGQDFIFQGELGLGVDSNLFTSLKEARKISSRSYSFFWGSTVPDRSRDGSLTVGGYDNSLLDNSSSTTTKFSRGERRCIEGMLVELTNLALLSSDGTRSDILAGGDRLRACVTPFARHVLRLPKRFGDILMSKLGVKQLNTSDETMYDSYYRSTYIEPRSTTFKGILSVVLNDECKITVPHEQILIEEPYIDEKGLLQRNSARTSVSIEIMPENANVLPQIGGLFFSSAYLMVNHDENQFSISRLQQNSLVLSLIGIDSANKCHGQANEATLPASLDNDNNQDQPLTTGKIAAIIIGVVVAFLLLIVAAFWSRRRRRNSASHGSVAMVTGPQPIHLAEKHGKNICEMHEGGNIPEADSTTMQFAAELECHQHPVSITARQQQTHCVNGAATLIQT</sequence>
<accession>A0ACC2I9A2</accession>
<keyword evidence="2" id="KW-1185">Reference proteome</keyword>
<evidence type="ECO:0000313" key="2">
    <source>
        <dbReference type="Proteomes" id="UP001153331"/>
    </source>
</evidence>
<comment type="caution">
    <text evidence="1">The sequence shown here is derived from an EMBL/GenBank/DDBJ whole genome shotgun (WGS) entry which is preliminary data.</text>
</comment>
<gene>
    <name evidence="1" type="ORF">OPT61_g5728</name>
</gene>
<name>A0ACC2I9A2_9PLEO</name>
<evidence type="ECO:0000313" key="1">
    <source>
        <dbReference type="EMBL" id="KAJ8111749.1"/>
    </source>
</evidence>
<protein>
    <submittedName>
        <fullName evidence="1">Uncharacterized protein</fullName>
    </submittedName>
</protein>
<organism evidence="1 2">
    <name type="scientific">Boeremia exigua</name>
    <dbReference type="NCBI Taxonomy" id="749465"/>
    <lineage>
        <taxon>Eukaryota</taxon>
        <taxon>Fungi</taxon>
        <taxon>Dikarya</taxon>
        <taxon>Ascomycota</taxon>
        <taxon>Pezizomycotina</taxon>
        <taxon>Dothideomycetes</taxon>
        <taxon>Pleosporomycetidae</taxon>
        <taxon>Pleosporales</taxon>
        <taxon>Pleosporineae</taxon>
        <taxon>Didymellaceae</taxon>
        <taxon>Boeremia</taxon>
    </lineage>
</organism>
<dbReference type="EMBL" id="JAPHNI010000378">
    <property type="protein sequence ID" value="KAJ8111749.1"/>
    <property type="molecule type" value="Genomic_DNA"/>
</dbReference>
<proteinExistence type="predicted"/>